<feature type="region of interest" description="Disordered" evidence="1">
    <location>
        <begin position="468"/>
        <end position="489"/>
    </location>
</feature>
<evidence type="ECO:0000256" key="2">
    <source>
        <dbReference type="SAM" id="SignalP"/>
    </source>
</evidence>
<organism evidence="3 4">
    <name type="scientific">Tunturiibacter lichenicola</name>
    <dbReference type="NCBI Taxonomy" id="2051959"/>
    <lineage>
        <taxon>Bacteria</taxon>
        <taxon>Pseudomonadati</taxon>
        <taxon>Acidobacteriota</taxon>
        <taxon>Terriglobia</taxon>
        <taxon>Terriglobales</taxon>
        <taxon>Acidobacteriaceae</taxon>
        <taxon>Tunturiibacter</taxon>
    </lineage>
</organism>
<feature type="chain" id="PRO_5030851370" evidence="2">
    <location>
        <begin position="27"/>
        <end position="514"/>
    </location>
</feature>
<comment type="caution">
    <text evidence="3">The sequence shown here is derived from an EMBL/GenBank/DDBJ whole genome shotgun (WGS) entry which is preliminary data.</text>
</comment>
<keyword evidence="2" id="KW-0732">Signal</keyword>
<dbReference type="InterPro" id="IPR014262">
    <property type="entry name" value="HAF_rpt"/>
</dbReference>
<protein>
    <submittedName>
        <fullName evidence="3">Putative HAF family extracellular repeat protein</fullName>
    </submittedName>
</protein>
<accession>A0A7Y9NS94</accession>
<evidence type="ECO:0000313" key="3">
    <source>
        <dbReference type="EMBL" id="NYF53960.1"/>
    </source>
</evidence>
<sequence length="514" mass="54997">MKLIQIFATSSILLTNLLVFSTSLLAQENAHRRHQRYKLIDIGTFGGPQGFVNPEGNGGPYINHFGMIVGNTQTATPLPGNADFFLCAPGPNVNHAFVARADRPVDLGALQPSEDNCSNALGINDYGEIAGQSSNGEFDPLLGVNQMRAVVWKGGKIEDLGTFGGNESAAASVNNRGQVTGFALNDVPDPYSIFGSFFLQSPNSTQTRAFVWKDGVKRDIGTLGGNDAQAFPGYINDRGEVSGISYTNTTPNATTGFPTIDPFLWNGYEMIDVGTLGGHVGFAFALNNRGEEVGDSSIAGDIFFHPFFWSNGVITDLGTFGGNYGDGNDLNDNGEVVGDGYFPGDQVHHAFLWSHGNKKDLGVLPGDKCSTAWAINSRGQVVGSSGMCGFGTRAFIWEQGEMANLNDLVFPKSNVILFEPTVISEDGRIGVNGLPPGCDNGDLCGHPYLLIPDGDCDDDLSARITADQSRPAETLASIPPPTDQATKTDVVKTAMDRLRDQMRRKLRNSKGEQP</sequence>
<evidence type="ECO:0000313" key="4">
    <source>
        <dbReference type="Proteomes" id="UP000534186"/>
    </source>
</evidence>
<dbReference type="NCBIfam" id="TIGR02913">
    <property type="entry name" value="HAF_rpt"/>
    <property type="match status" value="3"/>
</dbReference>
<gene>
    <name evidence="3" type="ORF">HDF12_004359</name>
</gene>
<evidence type="ECO:0000256" key="1">
    <source>
        <dbReference type="SAM" id="MobiDB-lite"/>
    </source>
</evidence>
<feature type="signal peptide" evidence="2">
    <location>
        <begin position="1"/>
        <end position="26"/>
    </location>
</feature>
<name>A0A7Y9NS94_9BACT</name>
<proteinExistence type="predicted"/>
<dbReference type="Proteomes" id="UP000534186">
    <property type="component" value="Unassembled WGS sequence"/>
</dbReference>
<reference evidence="3 4" key="1">
    <citation type="submission" date="2020-07" db="EMBL/GenBank/DDBJ databases">
        <title>Genomic Encyclopedia of Type Strains, Phase IV (KMG-V): Genome sequencing to study the core and pangenomes of soil and plant-associated prokaryotes.</title>
        <authorList>
            <person name="Whitman W."/>
        </authorList>
    </citation>
    <scope>NUCLEOTIDE SEQUENCE [LARGE SCALE GENOMIC DNA]</scope>
    <source>
        <strain evidence="3 4">M8UP30</strain>
    </source>
</reference>
<dbReference type="EMBL" id="JACCCV010000002">
    <property type="protein sequence ID" value="NYF53960.1"/>
    <property type="molecule type" value="Genomic_DNA"/>
</dbReference>
<dbReference type="AlphaFoldDB" id="A0A7Y9NS94"/>